<evidence type="ECO:0000313" key="5">
    <source>
        <dbReference type="Proteomes" id="UP001336250"/>
    </source>
</evidence>
<dbReference type="Pfam" id="PF00171">
    <property type="entry name" value="Aldedh"/>
    <property type="match status" value="1"/>
</dbReference>
<dbReference type="SUPFAM" id="SSF53720">
    <property type="entry name" value="ALDH-like"/>
    <property type="match status" value="1"/>
</dbReference>
<dbReference type="GO" id="GO:0008911">
    <property type="term" value="F:lactaldehyde dehydrogenase (NAD+) activity"/>
    <property type="evidence" value="ECO:0007669"/>
    <property type="project" value="TreeGrafter"/>
</dbReference>
<evidence type="ECO:0000256" key="2">
    <source>
        <dbReference type="ARBA" id="ARBA00023002"/>
    </source>
</evidence>
<name>A0AAW9QBP0_9BURK</name>
<accession>A0AAW9QBP0</accession>
<comment type="caution">
    <text evidence="4">The sequence shown here is derived from an EMBL/GenBank/DDBJ whole genome shotgun (WGS) entry which is preliminary data.</text>
</comment>
<dbReference type="PANTHER" id="PTHR42991:SF1">
    <property type="entry name" value="ALDEHYDE DEHYDROGENASE"/>
    <property type="match status" value="1"/>
</dbReference>
<keyword evidence="2" id="KW-0560">Oxidoreductase</keyword>
<dbReference type="InterPro" id="IPR016162">
    <property type="entry name" value="Ald_DH_N"/>
</dbReference>
<dbReference type="RefSeq" id="WP_332289144.1">
    <property type="nucleotide sequence ID" value="NZ_JAZIBG010000022.1"/>
</dbReference>
<comment type="similarity">
    <text evidence="1">Belongs to the aldehyde dehydrogenase family.</text>
</comment>
<organism evidence="4 5">
    <name type="scientific">Aquincola agrisoli</name>
    <dbReference type="NCBI Taxonomy" id="3119538"/>
    <lineage>
        <taxon>Bacteria</taxon>
        <taxon>Pseudomonadati</taxon>
        <taxon>Pseudomonadota</taxon>
        <taxon>Betaproteobacteria</taxon>
        <taxon>Burkholderiales</taxon>
        <taxon>Sphaerotilaceae</taxon>
        <taxon>Aquincola</taxon>
    </lineage>
</organism>
<protein>
    <submittedName>
        <fullName evidence="4">Aldehyde dehydrogenase family protein</fullName>
    </submittedName>
</protein>
<dbReference type="Proteomes" id="UP001336250">
    <property type="component" value="Unassembled WGS sequence"/>
</dbReference>
<reference evidence="4 5" key="1">
    <citation type="submission" date="2024-02" db="EMBL/GenBank/DDBJ databases">
        <title>Genome sequence of Aquincola sp. MAHUQ-54.</title>
        <authorList>
            <person name="Huq M.A."/>
        </authorList>
    </citation>
    <scope>NUCLEOTIDE SEQUENCE [LARGE SCALE GENOMIC DNA]</scope>
    <source>
        <strain evidence="4 5">MAHUQ-54</strain>
    </source>
</reference>
<keyword evidence="5" id="KW-1185">Reference proteome</keyword>
<dbReference type="InterPro" id="IPR016163">
    <property type="entry name" value="Ald_DH_C"/>
</dbReference>
<dbReference type="EMBL" id="JAZIBG010000022">
    <property type="protein sequence ID" value="MEF7614182.1"/>
    <property type="molecule type" value="Genomic_DNA"/>
</dbReference>
<sequence length="476" mass="50882">MTELRHARLLIGGEWVDGAERFPVYDKYTGALIGHGESASQAQVEAAVAAARRAFTGHQLAPYDRFLILTRAAALIEERRELLARTITAEAGFPSVDAQNEVSRAAQTFILSAEEGKRLAGEVVPIEAAPGHAHRMAFTIRAPRGVVCGITSFNSPLNMVAHKVAPALGAGNTVVVKPPQTTPFSAALLCQILLDAGLPPSHLHLVHGPGSQIGGWLVDHPGIDFYTFTGSTPVGQRIRASVGLRPVALELGSIAATIVCEDADLQRAATRVVQSGFRRAGQACTSTQRLFVQQGVLDDFLPRLLEAARALKVGDPHDPATVIGPMISEAEARRAERWVEEAVAEGARVLLGGTREGALMQPTILTDVTPKMRVLREEIFAPVFSVIPYGGFDEAVAQVNATPFGLAAGLFTRDVMRALNAARQLHVGVVHINEPSTSRVDLMPFAGVKDSGIGTEGPRYAMREMTEERLITASLS</sequence>
<dbReference type="Gene3D" id="3.40.605.10">
    <property type="entry name" value="Aldehyde Dehydrogenase, Chain A, domain 1"/>
    <property type="match status" value="1"/>
</dbReference>
<proteinExistence type="inferred from homology"/>
<dbReference type="InterPro" id="IPR015590">
    <property type="entry name" value="Aldehyde_DH_dom"/>
</dbReference>
<dbReference type="AlphaFoldDB" id="A0AAW9QBP0"/>
<dbReference type="InterPro" id="IPR051020">
    <property type="entry name" value="ALDH-related_metabolic_enz"/>
</dbReference>
<dbReference type="Gene3D" id="3.40.309.10">
    <property type="entry name" value="Aldehyde Dehydrogenase, Chain A, domain 2"/>
    <property type="match status" value="1"/>
</dbReference>
<evidence type="ECO:0000256" key="1">
    <source>
        <dbReference type="ARBA" id="ARBA00009986"/>
    </source>
</evidence>
<gene>
    <name evidence="4" type="ORF">V4F39_09710</name>
</gene>
<evidence type="ECO:0000259" key="3">
    <source>
        <dbReference type="Pfam" id="PF00171"/>
    </source>
</evidence>
<feature type="domain" description="Aldehyde dehydrogenase" evidence="3">
    <location>
        <begin position="15"/>
        <end position="469"/>
    </location>
</feature>
<dbReference type="InterPro" id="IPR016161">
    <property type="entry name" value="Ald_DH/histidinol_DH"/>
</dbReference>
<dbReference type="FunFam" id="3.40.309.10:FF:000009">
    <property type="entry name" value="Aldehyde dehydrogenase A"/>
    <property type="match status" value="1"/>
</dbReference>
<evidence type="ECO:0000313" key="4">
    <source>
        <dbReference type="EMBL" id="MEF7614182.1"/>
    </source>
</evidence>
<dbReference type="PANTHER" id="PTHR42991">
    <property type="entry name" value="ALDEHYDE DEHYDROGENASE"/>
    <property type="match status" value="1"/>
</dbReference>